<evidence type="ECO:0000259" key="5">
    <source>
        <dbReference type="Pfam" id="PF00535"/>
    </source>
</evidence>
<dbReference type="PANTHER" id="PTHR43179:SF12">
    <property type="entry name" value="GALACTOFURANOSYLTRANSFERASE GLFT2"/>
    <property type="match status" value="1"/>
</dbReference>
<dbReference type="Pfam" id="PF00535">
    <property type="entry name" value="Glycos_transf_2"/>
    <property type="match status" value="1"/>
</dbReference>
<dbReference type="AlphaFoldDB" id="A0A919U109"/>
<sequence length="317" mass="33519">MTRVPQTAAPAAATRTLHVVVAMLTYRRPDDLAAAVPALLAQAGSVPDDVRLLVVDNDPDASARHLVEASGADYLHEPRPGIAAARNAAITATADADVLVFIDDDERPVDRWLELLLATYRETGAPCVVGPVVSEFAAQPDAWVRAGRFFDRRRLPTGTPVTVAATNNLLLDVATLRATGVLFDEAFGLSGGSDTLFSRTLVARGVRMVWCDEAVVVDVVPADRSTRTWVLHRARRSGNSASRCAVALAGSSAGRTRARVRAVLEGSVRVGAGAARTAVGAVLRSPEHDARGRRTLARGTGMVSGAVGHVVYDYARS</sequence>
<reference evidence="6" key="1">
    <citation type="submission" date="2021-01" db="EMBL/GenBank/DDBJ databases">
        <title>Whole genome shotgun sequence of Cellulomonas chitinilytica NBRC 110799.</title>
        <authorList>
            <person name="Komaki H."/>
            <person name="Tamura T."/>
        </authorList>
    </citation>
    <scope>NUCLEOTIDE SEQUENCE</scope>
    <source>
        <strain evidence="6">NBRC 110799</strain>
    </source>
</reference>
<comment type="similarity">
    <text evidence="2">Belongs to the glycosyltransferase 2 family.</text>
</comment>
<evidence type="ECO:0000256" key="4">
    <source>
        <dbReference type="ARBA" id="ARBA00022679"/>
    </source>
</evidence>
<dbReference type="InterPro" id="IPR001173">
    <property type="entry name" value="Glyco_trans_2-like"/>
</dbReference>
<proteinExistence type="inferred from homology"/>
<dbReference type="Proteomes" id="UP000632740">
    <property type="component" value="Unassembled WGS sequence"/>
</dbReference>
<evidence type="ECO:0000256" key="3">
    <source>
        <dbReference type="ARBA" id="ARBA00022676"/>
    </source>
</evidence>
<evidence type="ECO:0000256" key="1">
    <source>
        <dbReference type="ARBA" id="ARBA00004776"/>
    </source>
</evidence>
<name>A0A919U109_9CELL</name>
<keyword evidence="3" id="KW-0328">Glycosyltransferase</keyword>
<dbReference type="RefSeq" id="WP_203747842.1">
    <property type="nucleotide sequence ID" value="NZ_BONK01000001.1"/>
</dbReference>
<accession>A0A919U109</accession>
<evidence type="ECO:0000313" key="7">
    <source>
        <dbReference type="Proteomes" id="UP000632740"/>
    </source>
</evidence>
<organism evidence="6 7">
    <name type="scientific">Cellulomonas chitinilytica</name>
    <dbReference type="NCBI Taxonomy" id="398759"/>
    <lineage>
        <taxon>Bacteria</taxon>
        <taxon>Bacillati</taxon>
        <taxon>Actinomycetota</taxon>
        <taxon>Actinomycetes</taxon>
        <taxon>Micrococcales</taxon>
        <taxon>Cellulomonadaceae</taxon>
        <taxon>Cellulomonas</taxon>
    </lineage>
</organism>
<keyword evidence="7" id="KW-1185">Reference proteome</keyword>
<evidence type="ECO:0000256" key="2">
    <source>
        <dbReference type="ARBA" id="ARBA00006739"/>
    </source>
</evidence>
<protein>
    <recommendedName>
        <fullName evidence="5">Glycosyltransferase 2-like domain-containing protein</fullName>
    </recommendedName>
</protein>
<dbReference type="InterPro" id="IPR029044">
    <property type="entry name" value="Nucleotide-diphossugar_trans"/>
</dbReference>
<dbReference type="EMBL" id="BONK01000001">
    <property type="protein sequence ID" value="GIG19674.1"/>
    <property type="molecule type" value="Genomic_DNA"/>
</dbReference>
<feature type="domain" description="Glycosyltransferase 2-like" evidence="5">
    <location>
        <begin position="21"/>
        <end position="145"/>
    </location>
</feature>
<gene>
    <name evidence="6" type="ORF">Cch01nite_03980</name>
</gene>
<evidence type="ECO:0000313" key="6">
    <source>
        <dbReference type="EMBL" id="GIG19674.1"/>
    </source>
</evidence>
<keyword evidence="4" id="KW-0808">Transferase</keyword>
<comment type="caution">
    <text evidence="6">The sequence shown here is derived from an EMBL/GenBank/DDBJ whole genome shotgun (WGS) entry which is preliminary data.</text>
</comment>
<dbReference type="Gene3D" id="3.90.550.10">
    <property type="entry name" value="Spore Coat Polysaccharide Biosynthesis Protein SpsA, Chain A"/>
    <property type="match status" value="1"/>
</dbReference>
<dbReference type="PANTHER" id="PTHR43179">
    <property type="entry name" value="RHAMNOSYLTRANSFERASE WBBL"/>
    <property type="match status" value="1"/>
</dbReference>
<dbReference type="GO" id="GO:0016757">
    <property type="term" value="F:glycosyltransferase activity"/>
    <property type="evidence" value="ECO:0007669"/>
    <property type="project" value="UniProtKB-KW"/>
</dbReference>
<comment type="pathway">
    <text evidence="1">Cell wall biogenesis; cell wall polysaccharide biosynthesis.</text>
</comment>
<dbReference type="SUPFAM" id="SSF53448">
    <property type="entry name" value="Nucleotide-diphospho-sugar transferases"/>
    <property type="match status" value="1"/>
</dbReference>